<dbReference type="RefSeq" id="WP_015425287.1">
    <property type="nucleotide sequence ID" value="NC_020449.1"/>
</dbReference>
<dbReference type="GO" id="GO:0009228">
    <property type="term" value="P:thiamine biosynthetic process"/>
    <property type="evidence" value="ECO:0007669"/>
    <property type="project" value="InterPro"/>
</dbReference>
<dbReference type="STRING" id="459349.CLOAM1590"/>
<dbReference type="HOGENOM" id="CLU_028871_6_0_0"/>
<dbReference type="OrthoDB" id="9815602at2"/>
<accession>B0VFY7</accession>
<protein>
    <submittedName>
        <fullName evidence="2">ABC transporter, substrate-binding protein</fullName>
    </submittedName>
</protein>
<dbReference type="PANTHER" id="PTHR31528:SF3">
    <property type="entry name" value="THIAMINE BIOSYNTHESIS PROTEIN HI_0357-RELATED"/>
    <property type="match status" value="1"/>
</dbReference>
<keyword evidence="3" id="KW-1185">Reference proteome</keyword>
<dbReference type="AlphaFoldDB" id="B0VFY7"/>
<dbReference type="EMBL" id="CU466930">
    <property type="protein sequence ID" value="CAO81429.1"/>
    <property type="molecule type" value="Genomic_DNA"/>
</dbReference>
<feature type="domain" description="SsuA/THI5-like" evidence="1">
    <location>
        <begin position="51"/>
        <end position="263"/>
    </location>
</feature>
<dbReference type="SUPFAM" id="SSF53850">
    <property type="entry name" value="Periplasmic binding protein-like II"/>
    <property type="match status" value="1"/>
</dbReference>
<dbReference type="KEGG" id="caci:CLOAM1590"/>
<dbReference type="InterPro" id="IPR027939">
    <property type="entry name" value="NMT1/THI5"/>
</dbReference>
<dbReference type="Gene3D" id="3.40.190.10">
    <property type="entry name" value="Periplasmic binding protein-like II"/>
    <property type="match status" value="2"/>
</dbReference>
<reference evidence="2 3" key="1">
    <citation type="journal article" date="2008" name="J. Bacteriol.">
        <title>'Candidatus Cloacamonas acidaminovorans': genome sequence reconstruction provides a first glimpse of a new bacterial division.</title>
        <authorList>
            <person name="Pelletier E."/>
            <person name="Kreimeyer A."/>
            <person name="Bocs S."/>
            <person name="Rouy Z."/>
            <person name="Gyapay G."/>
            <person name="Chouari R."/>
            <person name="Riviere D."/>
            <person name="Ganesan A."/>
            <person name="Daegelen P."/>
            <person name="Sghir A."/>
            <person name="Cohen G.N."/>
            <person name="Medigue C."/>
            <person name="Weissenbach J."/>
            <person name="Le Paslier D."/>
        </authorList>
    </citation>
    <scope>NUCLEOTIDE SEQUENCE [LARGE SCALE GENOMIC DNA]</scope>
    <source>
        <strain evidence="3">Evry</strain>
    </source>
</reference>
<sequence length="335" mass="37891">MKNRVNLFNLFCYIIIALTLVLCLSSCKTKSSKQEQAGLQKVSVTLDWTPNTNHTGIYVANELGYFKEQGLDVDILQPGQNVTDQIVATGKSEFGVSYQENVIRARSENIPLVSIAAVIQHNTSGFASLKKAGIKSPLDFEGKRYGSWDSPSELAILKATMEKYGADFNKVNVISGIYDFFSTIGKDADFEWIYYGWDGVEAERRGIALNYIPLKEIDPVFDYYTPVIISSEDYLAKNPETAKKFMTALQKGYEYCIAKPDSAAAILLKNVPELNAEQVKRSMQYLAKEYQSDAESWGIQKSDVWKRFCEWMYQQRLIQLAVDPNKAFSNEYLPQ</sequence>
<dbReference type="Pfam" id="PF09084">
    <property type="entry name" value="NMT1"/>
    <property type="match status" value="1"/>
</dbReference>
<dbReference type="Proteomes" id="UP000002019">
    <property type="component" value="Chromosome"/>
</dbReference>
<evidence type="ECO:0000313" key="3">
    <source>
        <dbReference type="Proteomes" id="UP000002019"/>
    </source>
</evidence>
<dbReference type="PANTHER" id="PTHR31528">
    <property type="entry name" value="4-AMINO-5-HYDROXYMETHYL-2-METHYLPYRIMIDINE PHOSPHATE SYNTHASE THI11-RELATED"/>
    <property type="match status" value="1"/>
</dbReference>
<organism evidence="2 3">
    <name type="scientific">Cloacimonas acidaminovorans (strain Evry)</name>
    <dbReference type="NCBI Taxonomy" id="459349"/>
    <lineage>
        <taxon>Bacteria</taxon>
        <taxon>Pseudomonadati</taxon>
        <taxon>Candidatus Cloacimonadota</taxon>
        <taxon>Candidatus Cloacimonadia</taxon>
        <taxon>Candidatus Cloacimonadales</taxon>
        <taxon>Candidatus Cloacimonadaceae</taxon>
        <taxon>Candidatus Cloacimonas</taxon>
    </lineage>
</organism>
<gene>
    <name evidence="2" type="ordered locus">CLOAM1590</name>
</gene>
<evidence type="ECO:0000259" key="1">
    <source>
        <dbReference type="Pfam" id="PF09084"/>
    </source>
</evidence>
<evidence type="ECO:0000313" key="2">
    <source>
        <dbReference type="EMBL" id="CAO81429.1"/>
    </source>
</evidence>
<proteinExistence type="predicted"/>
<name>B0VFY7_CLOAI</name>
<dbReference type="InterPro" id="IPR015168">
    <property type="entry name" value="SsuA/THI5"/>
</dbReference>
<dbReference type="eggNOG" id="COG0715">
    <property type="taxonomic scope" value="Bacteria"/>
</dbReference>